<organism evidence="1 2">
    <name type="scientific">Roseateles saccharophilus</name>
    <name type="common">Pseudomonas saccharophila</name>
    <dbReference type="NCBI Taxonomy" id="304"/>
    <lineage>
        <taxon>Bacteria</taxon>
        <taxon>Pseudomonadati</taxon>
        <taxon>Pseudomonadota</taxon>
        <taxon>Betaproteobacteria</taxon>
        <taxon>Burkholderiales</taxon>
        <taxon>Sphaerotilaceae</taxon>
        <taxon>Roseateles</taxon>
    </lineage>
</organism>
<reference evidence="1 2" key="1">
    <citation type="submission" date="2019-03" db="EMBL/GenBank/DDBJ databases">
        <title>Genomic Encyclopedia of Type Strains, Phase IV (KMG-IV): sequencing the most valuable type-strain genomes for metagenomic binning, comparative biology and taxonomic classification.</title>
        <authorList>
            <person name="Goeker M."/>
        </authorList>
    </citation>
    <scope>NUCLEOTIDE SEQUENCE [LARGE SCALE GENOMIC DNA]</scope>
    <source>
        <strain evidence="1 2">DSM 654</strain>
    </source>
</reference>
<evidence type="ECO:0000313" key="2">
    <source>
        <dbReference type="Proteomes" id="UP000295110"/>
    </source>
</evidence>
<dbReference type="EMBL" id="SMBU01000041">
    <property type="protein sequence ID" value="TCU88311.1"/>
    <property type="molecule type" value="Genomic_DNA"/>
</dbReference>
<dbReference type="RefSeq" id="WP_132576131.1">
    <property type="nucleotide sequence ID" value="NZ_CBCSGL010000074.1"/>
</dbReference>
<dbReference type="InterPro" id="IPR045617">
    <property type="entry name" value="DUF6445"/>
</dbReference>
<dbReference type="Pfam" id="PF20043">
    <property type="entry name" value="DUF6445"/>
    <property type="match status" value="1"/>
</dbReference>
<dbReference type="Proteomes" id="UP000295110">
    <property type="component" value="Unassembled WGS sequence"/>
</dbReference>
<evidence type="ECO:0008006" key="3">
    <source>
        <dbReference type="Google" id="ProtNLM"/>
    </source>
</evidence>
<accession>A0A4V2VPB2</accession>
<sequence length="228" mass="25399">MSQPPRAPAPQLNRLVYRELRPGRDYWVLDDALPDPMAVRERALAAQDWVLGAPYRPESWPGMRLQPGLTAGELAPLERWMLKQTGCRKVYAPQVGATDRINHNCVQVVGMGEGRVKPHTDSRALCTYAAVLYLSPDIPAHAGTSFFRVVHPDGRLGGNCVPSRFANLVEAFGTRFVPNGLFVPDVAVDARFNRLLLYRADLIHSASAYVGEALAERRMTAVFFWMAR</sequence>
<gene>
    <name evidence="1" type="ORF">EV671_104130</name>
</gene>
<dbReference type="OrthoDB" id="4048724at2"/>
<keyword evidence="2" id="KW-1185">Reference proteome</keyword>
<protein>
    <recommendedName>
        <fullName evidence="3">2-oxoglutarate-Fe(II)-dependent oxygenase superfamily protein</fullName>
    </recommendedName>
</protein>
<name>A0A4V2VPB2_ROSSA</name>
<comment type="caution">
    <text evidence="1">The sequence shown here is derived from an EMBL/GenBank/DDBJ whole genome shotgun (WGS) entry which is preliminary data.</text>
</comment>
<dbReference type="AlphaFoldDB" id="A0A4V2VPB2"/>
<evidence type="ECO:0000313" key="1">
    <source>
        <dbReference type="EMBL" id="TCU88311.1"/>
    </source>
</evidence>
<proteinExistence type="predicted"/>